<dbReference type="Proteomes" id="UP000077469">
    <property type="component" value="Chromosome"/>
</dbReference>
<keyword evidence="2" id="KW-0547">Nucleotide-binding</keyword>
<keyword evidence="6" id="KW-1185">Reference proteome</keyword>
<dbReference type="PaxDb" id="1123384-AJ81_07675"/>
<dbReference type="SUPFAM" id="SSF100920">
    <property type="entry name" value="Heat shock protein 70kD (HSP70), peptide-binding domain"/>
    <property type="match status" value="1"/>
</dbReference>
<dbReference type="InterPro" id="IPR018181">
    <property type="entry name" value="Heat_shock_70_CS"/>
</dbReference>
<dbReference type="EMBL" id="CP007141">
    <property type="protein sequence ID" value="AJC74077.1"/>
    <property type="molecule type" value="Genomic_DNA"/>
</dbReference>
<reference evidence="5 6" key="1">
    <citation type="submission" date="2014-01" db="EMBL/GenBank/DDBJ databases">
        <title>Genome sequencing of Thermotog hypogea.</title>
        <authorList>
            <person name="Zhang X."/>
            <person name="Alvare G."/>
            <person name="Fristensky B."/>
            <person name="Chen L."/>
            <person name="Suen T."/>
            <person name="Chen Q."/>
            <person name="Ma K."/>
        </authorList>
    </citation>
    <scope>NUCLEOTIDE SEQUENCE [LARGE SCALE GENOMIC DNA]</scope>
    <source>
        <strain evidence="5 6">DSM 11164</strain>
    </source>
</reference>
<protein>
    <submittedName>
        <fullName evidence="5">Molecular chaperone DnaK</fullName>
    </submittedName>
</protein>
<comment type="similarity">
    <text evidence="1">Belongs to the heat shock protein 70 family.</text>
</comment>
<dbReference type="PRINTS" id="PR00301">
    <property type="entry name" value="HEATSHOCK70"/>
</dbReference>
<gene>
    <name evidence="5" type="primary">dnaK</name>
    <name evidence="5" type="ORF">AJ81_07675</name>
</gene>
<dbReference type="PROSITE" id="PS00329">
    <property type="entry name" value="HSP70_2"/>
    <property type="match status" value="1"/>
</dbReference>
<dbReference type="FunFam" id="3.30.420.40:FF:000071">
    <property type="entry name" value="Molecular chaperone DnaK"/>
    <property type="match status" value="1"/>
</dbReference>
<dbReference type="STRING" id="1123384.AJ81_07675"/>
<dbReference type="InterPro" id="IPR043129">
    <property type="entry name" value="ATPase_NBD"/>
</dbReference>
<evidence type="ECO:0000256" key="3">
    <source>
        <dbReference type="ARBA" id="ARBA00022840"/>
    </source>
</evidence>
<evidence type="ECO:0000256" key="4">
    <source>
        <dbReference type="ARBA" id="ARBA00023186"/>
    </source>
</evidence>
<dbReference type="PANTHER" id="PTHR19375">
    <property type="entry name" value="HEAT SHOCK PROTEIN 70KDA"/>
    <property type="match status" value="1"/>
</dbReference>
<keyword evidence="4" id="KW-0143">Chaperone</keyword>
<dbReference type="InterPro" id="IPR029047">
    <property type="entry name" value="HSP70_peptide-bd_sf"/>
</dbReference>
<name>A0A0X1KRZ8_9THEM</name>
<dbReference type="SUPFAM" id="SSF53067">
    <property type="entry name" value="Actin-like ATPase domain"/>
    <property type="match status" value="2"/>
</dbReference>
<accession>A0A0X1KRZ8</accession>
<dbReference type="Gene3D" id="3.90.640.10">
    <property type="entry name" value="Actin, Chain A, domain 4"/>
    <property type="match status" value="1"/>
</dbReference>
<dbReference type="InterPro" id="IPR013126">
    <property type="entry name" value="Hsp_70_fam"/>
</dbReference>
<dbReference type="Gene3D" id="3.30.420.40">
    <property type="match status" value="2"/>
</dbReference>
<evidence type="ECO:0000313" key="5">
    <source>
        <dbReference type="EMBL" id="AJC74077.1"/>
    </source>
</evidence>
<keyword evidence="3" id="KW-0067">ATP-binding</keyword>
<evidence type="ECO:0000256" key="1">
    <source>
        <dbReference type="ARBA" id="ARBA00007381"/>
    </source>
</evidence>
<organism evidence="5 6">
    <name type="scientific">Pseudothermotoga hypogea DSM 11164 = NBRC 106472</name>
    <dbReference type="NCBI Taxonomy" id="1123384"/>
    <lineage>
        <taxon>Bacteria</taxon>
        <taxon>Thermotogati</taxon>
        <taxon>Thermotogota</taxon>
        <taxon>Thermotogae</taxon>
        <taxon>Thermotogales</taxon>
        <taxon>Thermotogaceae</taxon>
        <taxon>Pseudothermotoga</taxon>
    </lineage>
</organism>
<evidence type="ECO:0000256" key="2">
    <source>
        <dbReference type="ARBA" id="ARBA00022741"/>
    </source>
</evidence>
<sequence>MIVGIDFGTTNTLVAYVDSSLRTQIIVNERGSRITPTVVYFKNEKQVVVGELAKSQALIKPDRTILRVKRVMGTSRTYTIFDQTFTPSEIASFVFRKCKKFASEYLGKEVEKAVVTVPAYFDDNQRQAVVLAAKLAGLEVVKLLNEPTAAALAYEPEDQHEKMILVLDFGGGTFDITLMRQQKGLYEVLATGGSTNLGGFDFDEVLTRWILETMRNEKSIDLSKDPIALQQIYTHAEQAKIDLSSVLETSIVIPYIALSPEYGPVHVNVVLSRERFENLTRSLLLRAQQLIDDVLTQANVRSEDVNIVIFSGGISRMPAFRELVSRMFPNSQKLGGINPDEVVAVGAAKMAAMLEGRLNSIELKDVLPHSLGILDDNGQFVPIIERGTIYPTTSTRIFTNTEDDQDHVVIKVLQKHDEELVELGDFKFSSGRLWKKGEANIAVSFSITHDGTLTVTAEDINSGEAQDVTIHGQFAQMRVPTPDPRRMEQLWGIEVL</sequence>
<dbReference type="PATRIC" id="fig|1123384.7.peg.1540"/>
<dbReference type="KEGG" id="phy:AJ81_07675"/>
<dbReference type="OrthoDB" id="366273at2"/>
<dbReference type="FunFam" id="3.90.640.10:FF:000003">
    <property type="entry name" value="Molecular chaperone DnaK"/>
    <property type="match status" value="1"/>
</dbReference>
<dbReference type="Gene3D" id="2.60.34.10">
    <property type="entry name" value="Substrate Binding Domain Of DNAk, Chain A, domain 1"/>
    <property type="match status" value="1"/>
</dbReference>
<proteinExistence type="inferred from homology"/>
<dbReference type="RefSeq" id="WP_051368755.1">
    <property type="nucleotide sequence ID" value="NC_022795.1"/>
</dbReference>
<dbReference type="Pfam" id="PF00012">
    <property type="entry name" value="HSP70"/>
    <property type="match status" value="2"/>
</dbReference>
<dbReference type="GO" id="GO:0140662">
    <property type="term" value="F:ATP-dependent protein folding chaperone"/>
    <property type="evidence" value="ECO:0007669"/>
    <property type="project" value="InterPro"/>
</dbReference>
<dbReference type="AlphaFoldDB" id="A0A0X1KRZ8"/>
<evidence type="ECO:0000313" key="6">
    <source>
        <dbReference type="Proteomes" id="UP000077469"/>
    </source>
</evidence>
<dbReference type="GO" id="GO:0005524">
    <property type="term" value="F:ATP binding"/>
    <property type="evidence" value="ECO:0007669"/>
    <property type="project" value="UniProtKB-KW"/>
</dbReference>